<dbReference type="PATRIC" id="fig|253.9.peg.2559"/>
<evidence type="ECO:0008006" key="3">
    <source>
        <dbReference type="Google" id="ProtNLM"/>
    </source>
</evidence>
<dbReference type="EMBL" id="LJOD01000020">
    <property type="protein sequence ID" value="KPE49260.1"/>
    <property type="molecule type" value="Genomic_DNA"/>
</dbReference>
<proteinExistence type="predicted"/>
<dbReference type="Proteomes" id="UP000037953">
    <property type="component" value="Unassembled WGS sequence"/>
</dbReference>
<name>A0A0N0ZUE9_CHRID</name>
<dbReference type="AlphaFoldDB" id="A0A0N0ZUE9"/>
<comment type="caution">
    <text evidence="1">The sequence shown here is derived from an EMBL/GenBank/DDBJ whole genome shotgun (WGS) entry which is preliminary data.</text>
</comment>
<gene>
    <name evidence="1" type="ORF">AOB46_20795</name>
</gene>
<protein>
    <recommendedName>
        <fullName evidence="3">Lipoprotein</fullName>
    </recommendedName>
</protein>
<reference evidence="1 2" key="1">
    <citation type="journal article" date="2015" name="Genom Data">
        <title>Draft genome sequence of a multidrug-resistant Chryseobacterium indologenes isolate from Malaysia.</title>
        <authorList>
            <person name="Yu C.Y."/>
            <person name="Ang G.Y."/>
            <person name="Cheng H.J."/>
            <person name="Cheong Y.M."/>
            <person name="Yin W.F."/>
            <person name="Chan K.G."/>
        </authorList>
    </citation>
    <scope>NUCLEOTIDE SEQUENCE [LARGE SCALE GENOMIC DNA]</scope>
    <source>
        <strain evidence="1 2">CI_885</strain>
    </source>
</reference>
<organism evidence="1 2">
    <name type="scientific">Chryseobacterium indologenes</name>
    <name type="common">Flavobacterium indologenes</name>
    <dbReference type="NCBI Taxonomy" id="253"/>
    <lineage>
        <taxon>Bacteria</taxon>
        <taxon>Pseudomonadati</taxon>
        <taxon>Bacteroidota</taxon>
        <taxon>Flavobacteriia</taxon>
        <taxon>Flavobacteriales</taxon>
        <taxon>Weeksellaceae</taxon>
        <taxon>Chryseobacterium group</taxon>
        <taxon>Chryseobacterium</taxon>
    </lineage>
</organism>
<evidence type="ECO:0000313" key="1">
    <source>
        <dbReference type="EMBL" id="KPE49260.1"/>
    </source>
</evidence>
<evidence type="ECO:0000313" key="2">
    <source>
        <dbReference type="Proteomes" id="UP000037953"/>
    </source>
</evidence>
<reference evidence="2" key="2">
    <citation type="submission" date="2015-09" db="EMBL/GenBank/DDBJ databases">
        <title>Draft genome sequence of a multidrug-resistant Chryseobacterium indologenes isolate from Malaysia.</title>
        <authorList>
            <person name="Yu C.Y."/>
            <person name="Ang G.Y."/>
            <person name="Chan K.-G."/>
        </authorList>
    </citation>
    <scope>NUCLEOTIDE SEQUENCE [LARGE SCALE GENOMIC DNA]</scope>
    <source>
        <strain evidence="2">CI_885</strain>
    </source>
</reference>
<dbReference type="OrthoDB" id="1269659at2"/>
<accession>A0A0N0ZUE9</accession>
<sequence>MHSILRNNYNSTFNNKNRCIFYIGFLLPNHMKINITLKISALPVAVMLVLTGCEKKYQSPDHYKIDYFKNERQEGKAYIMNEDECFDASELVIGSSSVKLVDSSSGRGKPFFLYQVRSGKILKTVRDSVMNYPFMFLSHQRLKLKNDSMYLYLKRLEGYNLIREDRNLNYQWLKAAPVYSIKKDE</sequence>